<evidence type="ECO:0000259" key="3">
    <source>
        <dbReference type="Pfam" id="PF17148"/>
    </source>
</evidence>
<evidence type="ECO:0000259" key="4">
    <source>
        <dbReference type="Pfam" id="PF17162"/>
    </source>
</evidence>
<dbReference type="Pfam" id="PF16313">
    <property type="entry name" value="DUF4953"/>
    <property type="match status" value="1"/>
</dbReference>
<feature type="signal peptide" evidence="1">
    <location>
        <begin position="1"/>
        <end position="19"/>
    </location>
</feature>
<reference evidence="5 6" key="1">
    <citation type="submission" date="2019-04" db="EMBL/GenBank/DDBJ databases">
        <title>Niastella caeni sp. nov., isolated from activated sludge.</title>
        <authorList>
            <person name="Sheng M."/>
        </authorList>
    </citation>
    <scope>NUCLEOTIDE SEQUENCE [LARGE SCALE GENOMIC DNA]</scope>
    <source>
        <strain evidence="5 6">HX-2-15</strain>
    </source>
</reference>
<evidence type="ECO:0000313" key="6">
    <source>
        <dbReference type="Proteomes" id="UP000306918"/>
    </source>
</evidence>
<evidence type="ECO:0000256" key="1">
    <source>
        <dbReference type="SAM" id="SignalP"/>
    </source>
</evidence>
<dbReference type="Proteomes" id="UP000306918">
    <property type="component" value="Unassembled WGS sequence"/>
</dbReference>
<feature type="domain" description="EcxA zinc-binding" evidence="2">
    <location>
        <begin position="428"/>
        <end position="743"/>
    </location>
</feature>
<name>A0A4S8HYS7_9BACT</name>
<dbReference type="InterPro" id="IPR034032">
    <property type="entry name" value="Zn_MMP-like_bac"/>
</dbReference>
<feature type="domain" description="DUF5118" evidence="4">
    <location>
        <begin position="40"/>
        <end position="89"/>
    </location>
</feature>
<dbReference type="InterPro" id="IPR024079">
    <property type="entry name" value="MetalloPept_cat_dom_sf"/>
</dbReference>
<comment type="caution">
    <text evidence="5">The sequence shown here is derived from an EMBL/GenBank/DDBJ whole genome shotgun (WGS) entry which is preliminary data.</text>
</comment>
<dbReference type="Pfam" id="PF17148">
    <property type="entry name" value="DUF5117"/>
    <property type="match status" value="1"/>
</dbReference>
<feature type="domain" description="DUF5117" evidence="3">
    <location>
        <begin position="98"/>
        <end position="296"/>
    </location>
</feature>
<keyword evidence="6" id="KW-1185">Reference proteome</keyword>
<sequence length="834" mass="94048">MKRFFVSLSCIVSVCSVMAQQPATTGATPPATTTTTPKAPKPYKDVITAAAVTKKGLFTVHKVEEKYYFEIPDSILNREILAVTRFTKTAGGSSAYGGEIANQQTILFEKGPSNNIFLRVVALISQADSTNDIYKAVTNSNLNPIAAAFPVAAYNTGAHSTVIDVTEFFKGDNTSVSIDAAIKKRYTLGALAADRSYIQNITTYPINTEIRTVKTYTSTIGESVSFGAGFFPVAKVAGAVTLEINTSLLLLPETPMCKRSFDPRVGFFGDSYMLFSDDQQKADDEQFIVRWRLEPQPEDMEKYKRGELVEPAKPIVYYIDPATPKKWRPYLMAGINDWQKAFEKAGFKNAIMAKEWPENDTTMSLEDARFSVLRYFASPIPNAYGPNVHDPRSGEILESHIGWYHNVMELVHDWYMVQCAATDPKARKMKFDDELMGQLIRFVSSHEVGHTLGLRHNFGSSSQTPVEKLRDKEWLAAHGHTASIMDYARFNYVAQPEDNIPQESLFPRIGEYDQWAIQWGYRYTGITKLEEDKKLTNRWIVDSLKANPRLWFAGEGLQVRDPRVQTEDLGNNAMKAAEYGIKNLKRVLAGLPEWTKEEGDLYENLNHMYVRVADQYTRYIAHVVRNIGGTYETRKSIEQDGLVYTPAPKALQKEAIAFINKNVFETPEWLLDKNIANKVRYPLHATIWTTISKTMHELLGRDGTSSLLMTLETMENRFPEANNYTMGEMMTDLKTGIFSELTSKKSITYWRRASQKQFIKELVEYMQLKVPIGGPGSGISIDFSGSDAPTAVRAHLSQLKREIDAALPTMADKLSKDHLIDLSHRIKQALERKD</sequence>
<keyword evidence="1" id="KW-0732">Signal</keyword>
<dbReference type="AlphaFoldDB" id="A0A4S8HYS7"/>
<dbReference type="EMBL" id="STFF01000004">
    <property type="protein sequence ID" value="THU38392.1"/>
    <property type="molecule type" value="Genomic_DNA"/>
</dbReference>
<dbReference type="CDD" id="cd04276">
    <property type="entry name" value="ZnMc_MMP_like_2"/>
    <property type="match status" value="1"/>
</dbReference>
<dbReference type="SUPFAM" id="SSF55486">
    <property type="entry name" value="Metalloproteases ('zincins'), catalytic domain"/>
    <property type="match status" value="1"/>
</dbReference>
<dbReference type="PANTHER" id="PTHR38478:SF1">
    <property type="entry name" value="ZINC DEPENDENT METALLOPROTEASE DOMAIN LIPOPROTEIN"/>
    <property type="match status" value="1"/>
</dbReference>
<dbReference type="PANTHER" id="PTHR38478">
    <property type="entry name" value="PEPTIDASE M1A AND M12B"/>
    <property type="match status" value="1"/>
</dbReference>
<proteinExistence type="predicted"/>
<protein>
    <submittedName>
        <fullName evidence="5">DUF5117 domain-containing protein</fullName>
    </submittedName>
</protein>
<dbReference type="InterPro" id="IPR033428">
    <property type="entry name" value="DUF5118"/>
</dbReference>
<dbReference type="RefSeq" id="WP_136578348.1">
    <property type="nucleotide sequence ID" value="NZ_STFF01000004.1"/>
</dbReference>
<evidence type="ECO:0000259" key="2">
    <source>
        <dbReference type="Pfam" id="PF16313"/>
    </source>
</evidence>
<evidence type="ECO:0000313" key="5">
    <source>
        <dbReference type="EMBL" id="THU38392.1"/>
    </source>
</evidence>
<dbReference type="Gene3D" id="3.40.390.10">
    <property type="entry name" value="Collagenase (Catalytic Domain)"/>
    <property type="match status" value="1"/>
</dbReference>
<dbReference type="OrthoDB" id="9776599at2"/>
<gene>
    <name evidence="5" type="ORF">FAM09_17110</name>
</gene>
<dbReference type="GO" id="GO:0008237">
    <property type="term" value="F:metallopeptidase activity"/>
    <property type="evidence" value="ECO:0007669"/>
    <property type="project" value="InterPro"/>
</dbReference>
<dbReference type="Pfam" id="PF17162">
    <property type="entry name" value="DUF5118"/>
    <property type="match status" value="1"/>
</dbReference>
<organism evidence="5 6">
    <name type="scientific">Niastella caeni</name>
    <dbReference type="NCBI Taxonomy" id="2569763"/>
    <lineage>
        <taxon>Bacteria</taxon>
        <taxon>Pseudomonadati</taxon>
        <taxon>Bacteroidota</taxon>
        <taxon>Chitinophagia</taxon>
        <taxon>Chitinophagales</taxon>
        <taxon>Chitinophagaceae</taxon>
        <taxon>Niastella</taxon>
    </lineage>
</organism>
<dbReference type="InterPro" id="IPR033413">
    <property type="entry name" value="DUF5117"/>
</dbReference>
<feature type="chain" id="PRO_5020636614" evidence="1">
    <location>
        <begin position="20"/>
        <end position="834"/>
    </location>
</feature>
<accession>A0A4S8HYS7</accession>
<dbReference type="InterPro" id="IPR032534">
    <property type="entry name" value="EcxA_zinc-bd"/>
</dbReference>